<feature type="transmembrane region" description="Helical" evidence="3">
    <location>
        <begin position="25"/>
        <end position="44"/>
    </location>
</feature>
<name>A0A0H5SW70_HERHM</name>
<keyword evidence="7" id="KW-1185">Reference proteome</keyword>
<feature type="domain" description="Flagellar M-ring C-terminal" evidence="5">
    <location>
        <begin position="255"/>
        <end position="378"/>
    </location>
</feature>
<evidence type="ECO:0000256" key="1">
    <source>
        <dbReference type="ARBA" id="ARBA00004370"/>
    </source>
</evidence>
<dbReference type="Pfam" id="PF08345">
    <property type="entry name" value="YscJ_FliF_C"/>
    <property type="match status" value="1"/>
</dbReference>
<keyword evidence="2 3" id="KW-0472">Membrane</keyword>
<dbReference type="AlphaFoldDB" id="A0A0H5SW70"/>
<evidence type="ECO:0000313" key="7">
    <source>
        <dbReference type="Proteomes" id="UP000236497"/>
    </source>
</evidence>
<evidence type="ECO:0000256" key="2">
    <source>
        <dbReference type="ARBA" id="ARBA00023136"/>
    </source>
</evidence>
<dbReference type="OrthoDB" id="9807026at2"/>
<dbReference type="GO" id="GO:0016020">
    <property type="term" value="C:membrane"/>
    <property type="evidence" value="ECO:0007669"/>
    <property type="project" value="UniProtKB-SubCell"/>
</dbReference>
<dbReference type="EMBL" id="CVTD020000015">
    <property type="protein sequence ID" value="CRZ34568.1"/>
    <property type="molecule type" value="Genomic_DNA"/>
</dbReference>
<feature type="transmembrane region" description="Helical" evidence="3">
    <location>
        <begin position="444"/>
        <end position="462"/>
    </location>
</feature>
<sequence length="531" mass="59376">MAERLKLISEKAVAFWNKYTAKQKTILISVVSAIILAFGLLIYITNRIEYKELTVAENTKEASEVVSLLESEGIKYKLGSDNLTVSVDIKKYSDAVLLLASNDMPSTGLSLDELLNNSLSTTNSDRNLKLNLYLQNQLKRFIKSMDGVLDAEVFYIPVDDTNSILSSQRDTSASVLLTVDKNFKPESAETIAEVVAAVIGNKTTDNIKVADQNGNLLYGGAQDLYSGSAKTKEEYREMLRNTIINNLYMGLIKSGYDDVVIMPNLVLDFKKVSELYTEYIPAEGQDQGLYSHSYTYNSENVGVQGGGIPGTSSNDETDYMIEDGSSTSGSVKIEEFDYLPNERVTNTEYEVGAIKSEESSVSILLRKIITITEEELEQNGSLENMTFEEYVRANSDGTKLEVDPDIVAMVSMATGIPENNIQITAIEQPVFLPKEIKVRDWTDYLQIILLVMIVAMVFFVVFKAMKPVEVTELEPELSVEELLATTKEQKSLEDIEFSDASEVRRMIEKFVDEKPDAVAQLLRNWLSEDWE</sequence>
<feature type="domain" description="Flagellar M-ring N-terminal" evidence="4">
    <location>
        <begin position="46"/>
        <end position="218"/>
    </location>
</feature>
<dbReference type="InterPro" id="IPR045851">
    <property type="entry name" value="AMP-bd_C_sf"/>
</dbReference>
<protein>
    <recommendedName>
        <fullName evidence="8">Flagellar M-ring protein FliF</fullName>
    </recommendedName>
</protein>
<keyword evidence="3" id="KW-0812">Transmembrane</keyword>
<dbReference type="Pfam" id="PF01514">
    <property type="entry name" value="YscJ_FliF"/>
    <property type="match status" value="1"/>
</dbReference>
<evidence type="ECO:0008006" key="8">
    <source>
        <dbReference type="Google" id="ProtNLM"/>
    </source>
</evidence>
<reference evidence="6 7" key="1">
    <citation type="submission" date="2015-06" db="EMBL/GenBank/DDBJ databases">
        <authorList>
            <person name="Wibberg Daniel"/>
        </authorList>
    </citation>
    <scope>NUCLEOTIDE SEQUENCE [LARGE SCALE GENOMIC DNA]</scope>
    <source>
        <strain evidence="6 7">T3/55T</strain>
    </source>
</reference>
<evidence type="ECO:0000259" key="4">
    <source>
        <dbReference type="Pfam" id="PF01514"/>
    </source>
</evidence>
<proteinExistence type="predicted"/>
<organism evidence="6 7">
    <name type="scientific">Herbinix hemicellulosilytica</name>
    <dbReference type="NCBI Taxonomy" id="1564487"/>
    <lineage>
        <taxon>Bacteria</taxon>
        <taxon>Bacillati</taxon>
        <taxon>Bacillota</taxon>
        <taxon>Clostridia</taxon>
        <taxon>Lachnospirales</taxon>
        <taxon>Lachnospiraceae</taxon>
        <taxon>Herbinix</taxon>
    </lineage>
</organism>
<evidence type="ECO:0000256" key="3">
    <source>
        <dbReference type="SAM" id="Phobius"/>
    </source>
</evidence>
<keyword evidence="3" id="KW-1133">Transmembrane helix</keyword>
<dbReference type="InterPro" id="IPR043427">
    <property type="entry name" value="YscJ/FliF"/>
</dbReference>
<dbReference type="PANTHER" id="PTHR30046:SF0">
    <property type="entry name" value="FLAGELLAR M-RING PROTEIN"/>
    <property type="match status" value="1"/>
</dbReference>
<evidence type="ECO:0000259" key="5">
    <source>
        <dbReference type="Pfam" id="PF08345"/>
    </source>
</evidence>
<comment type="subcellular location">
    <subcellularLocation>
        <location evidence="1">Membrane</location>
    </subcellularLocation>
</comment>
<dbReference type="Proteomes" id="UP000236497">
    <property type="component" value="Unassembled WGS sequence"/>
</dbReference>
<dbReference type="InterPro" id="IPR013556">
    <property type="entry name" value="Flag_M-ring_C"/>
</dbReference>
<accession>A0A0H5SW70</accession>
<dbReference type="PANTHER" id="PTHR30046">
    <property type="entry name" value="FLAGELLAR M-RING PROTEIN"/>
    <property type="match status" value="1"/>
</dbReference>
<dbReference type="Gene3D" id="3.30.300.30">
    <property type="match status" value="1"/>
</dbReference>
<evidence type="ECO:0000313" key="6">
    <source>
        <dbReference type="EMBL" id="CRZ34568.1"/>
    </source>
</evidence>
<dbReference type="InterPro" id="IPR006182">
    <property type="entry name" value="FliF_N_dom"/>
</dbReference>
<gene>
    <name evidence="6" type="ORF">HHT355_1367</name>
</gene>
<dbReference type="RefSeq" id="WP_103202665.1">
    <property type="nucleotide sequence ID" value="NZ_CVTD020000015.1"/>
</dbReference>